<comment type="caution">
    <text evidence="7">The sequence shown here is derived from an EMBL/GenBank/DDBJ whole genome shotgun (WGS) entry which is preliminary data.</text>
</comment>
<evidence type="ECO:0000256" key="4">
    <source>
        <dbReference type="SAM" id="Coils"/>
    </source>
</evidence>
<keyword evidence="3 5" id="KW-0732">Signal</keyword>
<dbReference type="InterPro" id="IPR001073">
    <property type="entry name" value="C1q_dom"/>
</dbReference>
<evidence type="ECO:0000256" key="2">
    <source>
        <dbReference type="ARBA" id="ARBA00022525"/>
    </source>
</evidence>
<keyword evidence="2" id="KW-0964">Secreted</keyword>
<dbReference type="PROSITE" id="PS50871">
    <property type="entry name" value="C1Q"/>
    <property type="match status" value="1"/>
</dbReference>
<dbReference type="PRINTS" id="PR00007">
    <property type="entry name" value="COMPLEMNTC1Q"/>
</dbReference>
<evidence type="ECO:0000256" key="5">
    <source>
        <dbReference type="SAM" id="SignalP"/>
    </source>
</evidence>
<dbReference type="PANTHER" id="PTHR22923:SF102">
    <property type="entry name" value="CEREBELLIN 13-RELATED"/>
    <property type="match status" value="1"/>
</dbReference>
<dbReference type="AlphaFoldDB" id="A0ABD0X0E7"/>
<dbReference type="EMBL" id="JAGEUA010000007">
    <property type="protein sequence ID" value="KAL0969397.1"/>
    <property type="molecule type" value="Genomic_DNA"/>
</dbReference>
<gene>
    <name evidence="7" type="ORF">UPYG_G00226930</name>
</gene>
<evidence type="ECO:0000256" key="1">
    <source>
        <dbReference type="ARBA" id="ARBA00004613"/>
    </source>
</evidence>
<keyword evidence="4" id="KW-0175">Coiled coil</keyword>
<dbReference type="GO" id="GO:0005576">
    <property type="term" value="C:extracellular region"/>
    <property type="evidence" value="ECO:0007669"/>
    <property type="project" value="UniProtKB-SubCell"/>
</dbReference>
<evidence type="ECO:0000256" key="3">
    <source>
        <dbReference type="ARBA" id="ARBA00022729"/>
    </source>
</evidence>
<accession>A0ABD0X0E7</accession>
<evidence type="ECO:0000313" key="8">
    <source>
        <dbReference type="Proteomes" id="UP001557470"/>
    </source>
</evidence>
<evidence type="ECO:0000313" key="7">
    <source>
        <dbReference type="EMBL" id="KAL0969397.1"/>
    </source>
</evidence>
<dbReference type="SMART" id="SM00110">
    <property type="entry name" value="C1Q"/>
    <property type="match status" value="1"/>
</dbReference>
<dbReference type="Gene3D" id="2.60.120.40">
    <property type="match status" value="1"/>
</dbReference>
<evidence type="ECO:0000259" key="6">
    <source>
        <dbReference type="PROSITE" id="PS50871"/>
    </source>
</evidence>
<dbReference type="SUPFAM" id="SSF49842">
    <property type="entry name" value="TNF-like"/>
    <property type="match status" value="1"/>
</dbReference>
<reference evidence="7 8" key="1">
    <citation type="submission" date="2024-06" db="EMBL/GenBank/DDBJ databases">
        <authorList>
            <person name="Pan Q."/>
            <person name="Wen M."/>
            <person name="Jouanno E."/>
            <person name="Zahm M."/>
            <person name="Klopp C."/>
            <person name="Cabau C."/>
            <person name="Louis A."/>
            <person name="Berthelot C."/>
            <person name="Parey E."/>
            <person name="Roest Crollius H."/>
            <person name="Montfort J."/>
            <person name="Robinson-Rechavi M."/>
            <person name="Bouchez O."/>
            <person name="Lampietro C."/>
            <person name="Lopez Roques C."/>
            <person name="Donnadieu C."/>
            <person name="Postlethwait J."/>
            <person name="Bobe J."/>
            <person name="Verreycken H."/>
            <person name="Guiguen Y."/>
        </authorList>
    </citation>
    <scope>NUCLEOTIDE SEQUENCE [LARGE SCALE GENOMIC DNA]</scope>
    <source>
        <strain evidence="7">Up_M1</strain>
        <tissue evidence="7">Testis</tissue>
    </source>
</reference>
<keyword evidence="8" id="KW-1185">Reference proteome</keyword>
<feature type="coiled-coil region" evidence="4">
    <location>
        <begin position="33"/>
        <end position="67"/>
    </location>
</feature>
<dbReference type="InterPro" id="IPR008983">
    <property type="entry name" value="Tumour_necrosis_fac-like_dom"/>
</dbReference>
<comment type="subcellular location">
    <subcellularLocation>
        <location evidence="1">Secreted</location>
    </subcellularLocation>
</comment>
<feature type="signal peptide" evidence="5">
    <location>
        <begin position="1"/>
        <end position="20"/>
    </location>
</feature>
<dbReference type="PANTHER" id="PTHR22923">
    <property type="entry name" value="CEREBELLIN-RELATED"/>
    <property type="match status" value="1"/>
</dbReference>
<dbReference type="Pfam" id="PF00386">
    <property type="entry name" value="C1q"/>
    <property type="match status" value="1"/>
</dbReference>
<protein>
    <recommendedName>
        <fullName evidence="6">C1q domain-containing protein</fullName>
    </recommendedName>
</protein>
<dbReference type="Proteomes" id="UP001557470">
    <property type="component" value="Unassembled WGS sequence"/>
</dbReference>
<dbReference type="InterPro" id="IPR050822">
    <property type="entry name" value="Cerebellin_Synaptic_Org"/>
</dbReference>
<feature type="domain" description="C1q" evidence="6">
    <location>
        <begin position="69"/>
        <end position="206"/>
    </location>
</feature>
<organism evidence="7 8">
    <name type="scientific">Umbra pygmaea</name>
    <name type="common">Eastern mudminnow</name>
    <dbReference type="NCBI Taxonomy" id="75934"/>
    <lineage>
        <taxon>Eukaryota</taxon>
        <taxon>Metazoa</taxon>
        <taxon>Chordata</taxon>
        <taxon>Craniata</taxon>
        <taxon>Vertebrata</taxon>
        <taxon>Euteleostomi</taxon>
        <taxon>Actinopterygii</taxon>
        <taxon>Neopterygii</taxon>
        <taxon>Teleostei</taxon>
        <taxon>Protacanthopterygii</taxon>
        <taxon>Esociformes</taxon>
        <taxon>Umbridae</taxon>
        <taxon>Umbra</taxon>
    </lineage>
</organism>
<sequence>MQVFPLALLVLCLCLSTSWAQGGSGDQDIWTELQNLKYKLAELRKELSFTNSELQNFKDQVDRLETANAAMPKVAFSAGMSGTGDVGTLEPNTPLIYSRVITNVGKAYNSLTGVFTAPVRGVYYFRFTAMAGRPNQRAGVQLYKNRELIASNALFITEHHFRYLSNGFVLFLEERDVVYMLLPAENSLHEAGSSSNTFSGLLVHPL</sequence>
<name>A0ABD0X0E7_UMBPY</name>
<proteinExistence type="predicted"/>
<feature type="chain" id="PRO_5044815609" description="C1q domain-containing protein" evidence="5">
    <location>
        <begin position="21"/>
        <end position="206"/>
    </location>
</feature>